<dbReference type="EMBL" id="DS114680">
    <property type="protein sequence ID" value="EAX86315.1"/>
    <property type="molecule type" value="Genomic_DNA"/>
</dbReference>
<dbReference type="VEuPathDB" id="TrichDB:TVAG_450340"/>
<keyword evidence="3" id="KW-1185">Reference proteome</keyword>
<proteinExistence type="predicted"/>
<evidence type="ECO:0000313" key="2">
    <source>
        <dbReference type="EMBL" id="EAX86315.1"/>
    </source>
</evidence>
<gene>
    <name evidence="2" type="ORF">TVAG_450340</name>
</gene>
<accession>A2G957</accession>
<evidence type="ECO:0000313" key="3">
    <source>
        <dbReference type="Proteomes" id="UP000001542"/>
    </source>
</evidence>
<sequence length="212" mass="24731">MKKDAHLSEEERELKKKRVESLAKEIEVELCRTIRGKYVSGIIAKLVAEIFGKAIKIPKEFAHKMMIDYTWGRYCSADAASFYARLMAERIIEKYQNYPDLQEKAVPKLEKVEEEPVPARNENEDNQKTEEKIPETNQEKLNKEKEEKLQEMKESMEQADKDGCAEVKEHSESISSSEEKEQNKYCDCAVQTILTGEIIEQLMKTQNRFFLQ</sequence>
<reference evidence="2" key="1">
    <citation type="submission" date="2006-10" db="EMBL/GenBank/DDBJ databases">
        <authorList>
            <person name="Amadeo P."/>
            <person name="Zhao Q."/>
            <person name="Wortman J."/>
            <person name="Fraser-Liggett C."/>
            <person name="Carlton J."/>
        </authorList>
    </citation>
    <scope>NUCLEOTIDE SEQUENCE</scope>
    <source>
        <strain evidence="2">G3</strain>
    </source>
</reference>
<feature type="region of interest" description="Disordered" evidence="1">
    <location>
        <begin position="109"/>
        <end position="183"/>
    </location>
</feature>
<evidence type="ECO:0000256" key="1">
    <source>
        <dbReference type="SAM" id="MobiDB-lite"/>
    </source>
</evidence>
<dbReference type="KEGG" id="tva:4743959"/>
<dbReference type="AlphaFoldDB" id="A2G957"/>
<reference evidence="2" key="2">
    <citation type="journal article" date="2007" name="Science">
        <title>Draft genome sequence of the sexually transmitted pathogen Trichomonas vaginalis.</title>
        <authorList>
            <person name="Carlton J.M."/>
            <person name="Hirt R.P."/>
            <person name="Silva J.C."/>
            <person name="Delcher A.L."/>
            <person name="Schatz M."/>
            <person name="Zhao Q."/>
            <person name="Wortman J.R."/>
            <person name="Bidwell S.L."/>
            <person name="Alsmark U.C.M."/>
            <person name="Besteiro S."/>
            <person name="Sicheritz-Ponten T."/>
            <person name="Noel C.J."/>
            <person name="Dacks J.B."/>
            <person name="Foster P.G."/>
            <person name="Simillion C."/>
            <person name="Van de Peer Y."/>
            <person name="Miranda-Saavedra D."/>
            <person name="Barton G.J."/>
            <person name="Westrop G.D."/>
            <person name="Mueller S."/>
            <person name="Dessi D."/>
            <person name="Fiori P.L."/>
            <person name="Ren Q."/>
            <person name="Paulsen I."/>
            <person name="Zhang H."/>
            <person name="Bastida-Corcuera F.D."/>
            <person name="Simoes-Barbosa A."/>
            <person name="Brown M.T."/>
            <person name="Hayes R.D."/>
            <person name="Mukherjee M."/>
            <person name="Okumura C.Y."/>
            <person name="Schneider R."/>
            <person name="Smith A.J."/>
            <person name="Vanacova S."/>
            <person name="Villalvazo M."/>
            <person name="Haas B.J."/>
            <person name="Pertea M."/>
            <person name="Feldblyum T.V."/>
            <person name="Utterback T.R."/>
            <person name="Shu C.L."/>
            <person name="Osoegawa K."/>
            <person name="de Jong P.J."/>
            <person name="Hrdy I."/>
            <person name="Horvathova L."/>
            <person name="Zubacova Z."/>
            <person name="Dolezal P."/>
            <person name="Malik S.B."/>
            <person name="Logsdon J.M. Jr."/>
            <person name="Henze K."/>
            <person name="Gupta A."/>
            <person name="Wang C.C."/>
            <person name="Dunne R.L."/>
            <person name="Upcroft J.A."/>
            <person name="Upcroft P."/>
            <person name="White O."/>
            <person name="Salzberg S.L."/>
            <person name="Tang P."/>
            <person name="Chiu C.-H."/>
            <person name="Lee Y.-S."/>
            <person name="Embley T.M."/>
            <person name="Coombs G.H."/>
            <person name="Mottram J.C."/>
            <person name="Tachezy J."/>
            <person name="Fraser-Liggett C.M."/>
            <person name="Johnson P.J."/>
        </authorList>
    </citation>
    <scope>NUCLEOTIDE SEQUENCE [LARGE SCALE GENOMIC DNA]</scope>
    <source>
        <strain evidence="2">G3</strain>
    </source>
</reference>
<dbReference type="Proteomes" id="UP000001542">
    <property type="component" value="Unassembled WGS sequence"/>
</dbReference>
<protein>
    <submittedName>
        <fullName evidence="2">Uncharacterized protein</fullName>
    </submittedName>
</protein>
<name>A2G957_TRIV3</name>
<organism evidence="2 3">
    <name type="scientific">Trichomonas vaginalis (strain ATCC PRA-98 / G3)</name>
    <dbReference type="NCBI Taxonomy" id="412133"/>
    <lineage>
        <taxon>Eukaryota</taxon>
        <taxon>Metamonada</taxon>
        <taxon>Parabasalia</taxon>
        <taxon>Trichomonadida</taxon>
        <taxon>Trichomonadidae</taxon>
        <taxon>Trichomonas</taxon>
    </lineage>
</organism>
<dbReference type="VEuPathDB" id="TrichDB:TVAGG3_0286090"/>
<dbReference type="InParanoid" id="A2G957"/>
<feature type="compositionally biased region" description="Basic and acidic residues" evidence="1">
    <location>
        <begin position="121"/>
        <end position="183"/>
    </location>
</feature>